<dbReference type="InterPro" id="IPR010280">
    <property type="entry name" value="U5_MeTrfase_fam"/>
</dbReference>
<keyword evidence="1 6" id="KW-0489">Methyltransferase</keyword>
<sequence>MIILVLNPQQLTAEEITQEKADILHFFESNRDLNVSCVYIHISAKRHEISTECLEHLYGEPTISETMQLDDRSLTFRISPLAFFQINTLGAQLCYNAISDLIQPNAEQILLDICCGTGTIGLSLASKVKKVFGIELSADAISDAKFNAQMNGISNVEFIEGKAEEHVSSVLDSCGDTPVVAVIDPPRAGLNNSIVRVLRSHPLLKRLVYVSCDPHKAIKNLIDLCRPPSKTYKGQPFVPMRAIPVDLFPHTNRCELVVLFERLEWSQ</sequence>
<dbReference type="Pfam" id="PF05958">
    <property type="entry name" value="tRNA_U5-meth_tr"/>
    <property type="match status" value="1"/>
</dbReference>
<dbReference type="PANTHER" id="PTHR45904">
    <property type="entry name" value="TRNA (URACIL-5-)-METHYLTRANSFERASE"/>
    <property type="match status" value="1"/>
</dbReference>
<dbReference type="Proteomes" id="UP000728032">
    <property type="component" value="Unassembled WGS sequence"/>
</dbReference>
<keyword evidence="3 6" id="KW-0949">S-adenosyl-L-methionine</keyword>
<dbReference type="CDD" id="cd02440">
    <property type="entry name" value="AdoMet_MTases"/>
    <property type="match status" value="1"/>
</dbReference>
<dbReference type="AlphaFoldDB" id="A0A7R9MMC8"/>
<dbReference type="PANTHER" id="PTHR45904:SF2">
    <property type="entry name" value="TRNA (URACIL-5-)-METHYLTRANSFERASE HOMOLOG A"/>
    <property type="match status" value="1"/>
</dbReference>
<evidence type="ECO:0000256" key="1">
    <source>
        <dbReference type="ARBA" id="ARBA00022603"/>
    </source>
</evidence>
<dbReference type="GO" id="GO:0003723">
    <property type="term" value="F:RNA binding"/>
    <property type="evidence" value="ECO:0007669"/>
    <property type="project" value="TreeGrafter"/>
</dbReference>
<dbReference type="Gene3D" id="3.40.50.150">
    <property type="entry name" value="Vaccinia Virus protein VP39"/>
    <property type="match status" value="1"/>
</dbReference>
<dbReference type="EMBL" id="CAJPVJ010024846">
    <property type="protein sequence ID" value="CAG2178871.1"/>
    <property type="molecule type" value="Genomic_DNA"/>
</dbReference>
<accession>A0A7R9MMC8</accession>
<feature type="binding site" evidence="6">
    <location>
        <position position="135"/>
    </location>
    <ligand>
        <name>S-adenosyl-L-methionine</name>
        <dbReference type="ChEBI" id="CHEBI:59789"/>
    </ligand>
</feature>
<dbReference type="PROSITE" id="PS01230">
    <property type="entry name" value="TRMA_1"/>
    <property type="match status" value="1"/>
</dbReference>
<dbReference type="EC" id="2.1.1.35" evidence="4"/>
<feature type="binding site" evidence="6">
    <location>
        <position position="184"/>
    </location>
    <ligand>
        <name>S-adenosyl-L-methionine</name>
        <dbReference type="ChEBI" id="CHEBI:59789"/>
    </ligand>
</feature>
<evidence type="ECO:0000256" key="6">
    <source>
        <dbReference type="PROSITE-ProRule" id="PRU01024"/>
    </source>
</evidence>
<dbReference type="EMBL" id="OC939671">
    <property type="protein sequence ID" value="CAD7661735.1"/>
    <property type="molecule type" value="Genomic_DNA"/>
</dbReference>
<evidence type="ECO:0000256" key="5">
    <source>
        <dbReference type="ARBA" id="ARBA00047278"/>
    </source>
</evidence>
<evidence type="ECO:0000313" key="8">
    <source>
        <dbReference type="EMBL" id="CAD7661735.1"/>
    </source>
</evidence>
<protein>
    <recommendedName>
        <fullName evidence="4">tRNA (uracil(54)-C(5))-methyltransferase</fullName>
        <ecNumber evidence="4">2.1.1.35</ecNumber>
    </recommendedName>
</protein>
<name>A0A7R9MMC8_9ACAR</name>
<evidence type="ECO:0000256" key="4">
    <source>
        <dbReference type="ARBA" id="ARBA00033763"/>
    </source>
</evidence>
<evidence type="ECO:0000256" key="7">
    <source>
        <dbReference type="PROSITE-ProRule" id="PRU10015"/>
    </source>
</evidence>
<evidence type="ECO:0000256" key="3">
    <source>
        <dbReference type="ARBA" id="ARBA00022691"/>
    </source>
</evidence>
<comment type="similarity">
    <text evidence="6">Belongs to the class I-like SAM-binding methyltransferase superfamily. RNA M5U methyltransferase family.</text>
</comment>
<feature type="active site" description="Nucleophile" evidence="6">
    <location>
        <position position="212"/>
    </location>
</feature>
<keyword evidence="9" id="KW-1185">Reference proteome</keyword>
<reference evidence="8" key="1">
    <citation type="submission" date="2020-11" db="EMBL/GenBank/DDBJ databases">
        <authorList>
            <person name="Tran Van P."/>
        </authorList>
    </citation>
    <scope>NUCLEOTIDE SEQUENCE</scope>
</reference>
<dbReference type="GO" id="GO:0006396">
    <property type="term" value="P:RNA processing"/>
    <property type="evidence" value="ECO:0007669"/>
    <property type="project" value="InterPro"/>
</dbReference>
<evidence type="ECO:0000313" key="9">
    <source>
        <dbReference type="Proteomes" id="UP000728032"/>
    </source>
</evidence>
<gene>
    <name evidence="8" type="ORF">ONB1V03_LOCUS18295</name>
</gene>
<comment type="caution">
    <text evidence="6">Lacks conserved residue(s) required for the propagation of feature annotation.</text>
</comment>
<dbReference type="InterPro" id="IPR045850">
    <property type="entry name" value="TRM2_met"/>
</dbReference>
<feature type="binding site" evidence="6">
    <location>
        <position position="85"/>
    </location>
    <ligand>
        <name>S-adenosyl-L-methionine</name>
        <dbReference type="ChEBI" id="CHEBI:59789"/>
    </ligand>
</feature>
<evidence type="ECO:0000256" key="2">
    <source>
        <dbReference type="ARBA" id="ARBA00022679"/>
    </source>
</evidence>
<dbReference type="SUPFAM" id="SSF53335">
    <property type="entry name" value="S-adenosyl-L-methionine-dependent methyltransferases"/>
    <property type="match status" value="1"/>
</dbReference>
<dbReference type="InterPro" id="IPR030390">
    <property type="entry name" value="MeTrfase_TrmA_AS"/>
</dbReference>
<keyword evidence="2 6" id="KW-0808">Transferase</keyword>
<proteinExistence type="inferred from homology"/>
<comment type="catalytic activity">
    <reaction evidence="5">
        <text>uridine(54) in tRNA + S-adenosyl-L-methionine = 5-methyluridine(54) in tRNA + S-adenosyl-L-homocysteine + H(+)</text>
        <dbReference type="Rhea" id="RHEA:42712"/>
        <dbReference type="Rhea" id="RHEA-COMP:10167"/>
        <dbReference type="Rhea" id="RHEA-COMP:10193"/>
        <dbReference type="ChEBI" id="CHEBI:15378"/>
        <dbReference type="ChEBI" id="CHEBI:57856"/>
        <dbReference type="ChEBI" id="CHEBI:59789"/>
        <dbReference type="ChEBI" id="CHEBI:65315"/>
        <dbReference type="ChEBI" id="CHEBI:74447"/>
        <dbReference type="EC" id="2.1.1.35"/>
    </reaction>
    <physiologicalReaction direction="left-to-right" evidence="5">
        <dbReference type="Rhea" id="RHEA:42713"/>
    </physiologicalReaction>
</comment>
<feature type="active site" evidence="7">
    <location>
        <position position="212"/>
    </location>
</feature>
<dbReference type="OrthoDB" id="10250660at2759"/>
<dbReference type="GO" id="GO:0032259">
    <property type="term" value="P:methylation"/>
    <property type="evidence" value="ECO:0007669"/>
    <property type="project" value="UniProtKB-KW"/>
</dbReference>
<dbReference type="GO" id="GO:0030697">
    <property type="term" value="F:tRNA (uracil(54)-C5)-methyltransferase activity, S-adenosyl methionine-dependent"/>
    <property type="evidence" value="ECO:0007669"/>
    <property type="project" value="UniProtKB-EC"/>
</dbReference>
<organism evidence="8">
    <name type="scientific">Oppiella nova</name>
    <dbReference type="NCBI Taxonomy" id="334625"/>
    <lineage>
        <taxon>Eukaryota</taxon>
        <taxon>Metazoa</taxon>
        <taxon>Ecdysozoa</taxon>
        <taxon>Arthropoda</taxon>
        <taxon>Chelicerata</taxon>
        <taxon>Arachnida</taxon>
        <taxon>Acari</taxon>
        <taxon>Acariformes</taxon>
        <taxon>Sarcoptiformes</taxon>
        <taxon>Oribatida</taxon>
        <taxon>Brachypylina</taxon>
        <taxon>Oppioidea</taxon>
        <taxon>Oppiidae</taxon>
        <taxon>Oppiella</taxon>
    </lineage>
</organism>
<dbReference type="InterPro" id="IPR029063">
    <property type="entry name" value="SAM-dependent_MTases_sf"/>
</dbReference>
<dbReference type="PROSITE" id="PS51687">
    <property type="entry name" value="SAM_MT_RNA_M5U"/>
    <property type="match status" value="1"/>
</dbReference>